<organism evidence="2 3">
    <name type="scientific">Estrella lausannensis</name>
    <dbReference type="NCBI Taxonomy" id="483423"/>
    <lineage>
        <taxon>Bacteria</taxon>
        <taxon>Pseudomonadati</taxon>
        <taxon>Chlamydiota</taxon>
        <taxon>Chlamydiia</taxon>
        <taxon>Parachlamydiales</taxon>
        <taxon>Candidatus Criblamydiaceae</taxon>
        <taxon>Estrella</taxon>
    </lineage>
</organism>
<dbReference type="InterPro" id="IPR050037">
    <property type="entry name" value="CPn0927-like928-like"/>
</dbReference>
<name>A0A0H5DRY0_9BACT</name>
<evidence type="ECO:0000313" key="2">
    <source>
        <dbReference type="EMBL" id="CRX39392.1"/>
    </source>
</evidence>
<dbReference type="Pfam" id="PF05677">
    <property type="entry name" value="DUF818"/>
    <property type="match status" value="1"/>
</dbReference>
<proteinExistence type="predicted"/>
<dbReference type="InterPro" id="IPR029058">
    <property type="entry name" value="AB_hydrolase_fold"/>
</dbReference>
<dbReference type="SUPFAM" id="SSF53474">
    <property type="entry name" value="alpha/beta-Hydrolases"/>
    <property type="match status" value="1"/>
</dbReference>
<protein>
    <submittedName>
        <fullName evidence="2">Conserved putative membrane protein</fullName>
    </submittedName>
</protein>
<dbReference type="EMBL" id="CWGJ01000028">
    <property type="protein sequence ID" value="CRX39392.1"/>
    <property type="molecule type" value="Genomic_DNA"/>
</dbReference>
<keyword evidence="1" id="KW-1133">Transmembrane helix</keyword>
<dbReference type="OrthoDB" id="17303at2"/>
<dbReference type="AlphaFoldDB" id="A0A0H5DRY0"/>
<accession>A0A0H5DRY0</accession>
<dbReference type="RefSeq" id="WP_098039259.1">
    <property type="nucleotide sequence ID" value="NZ_CWGJ01000028.1"/>
</dbReference>
<keyword evidence="1" id="KW-0812">Transmembrane</keyword>
<keyword evidence="1" id="KW-0472">Membrane</keyword>
<dbReference type="Gene3D" id="3.40.50.1820">
    <property type="entry name" value="alpha/beta hydrolase"/>
    <property type="match status" value="1"/>
</dbReference>
<feature type="transmembrane region" description="Helical" evidence="1">
    <location>
        <begin position="52"/>
        <end position="70"/>
    </location>
</feature>
<dbReference type="NCBIfam" id="NF042907">
    <property type="entry name" value="CPn0927_CPn0928"/>
    <property type="match status" value="1"/>
</dbReference>
<sequence length="356" mass="38715">MAIQPAISSLLTGQKAFYHQPDYGMRTFGELSCLEALPPCYCVSIESRISRIAKVVLAIVFFPLGIWYLLHRVAGLFLVPASFDPEITKISIAAREALNLEGPWKYKRFTVAVDDCLVDACVIGREETLGNGRFVLKSFGNGETYRLSDYAFEQFLQEINGNAIVFNVPGVGGSVGGPSRDTMAKAYRAMLQFMEDQEEGLGAREIIGYGYSIGGAVQATGLDEHTLRNDLKYLFIKDKTFATLGGIATDIAGGFIGFVVKALGWNISVVDSSIRLKAKEIIIQTTSGYQERVLTSAAEIINDGIITASASLAKAILESKEPMYEKVVIATPTDHGTPLLSTNILSTEVNRMLGEV</sequence>
<evidence type="ECO:0000256" key="1">
    <source>
        <dbReference type="SAM" id="Phobius"/>
    </source>
</evidence>
<reference evidence="3" key="1">
    <citation type="submission" date="2015-06" db="EMBL/GenBank/DDBJ databases">
        <authorList>
            <person name="Bertelli C."/>
        </authorList>
    </citation>
    <scope>NUCLEOTIDE SEQUENCE [LARGE SCALE GENOMIC DNA]</scope>
    <source>
        <strain evidence="3">CRIB-30</strain>
    </source>
</reference>
<gene>
    <name evidence="2" type="ORF">ELAC_2071</name>
</gene>
<dbReference type="Proteomes" id="UP000220251">
    <property type="component" value="Unassembled WGS sequence"/>
</dbReference>
<evidence type="ECO:0000313" key="3">
    <source>
        <dbReference type="Proteomes" id="UP000220251"/>
    </source>
</evidence>
<dbReference type="InterPro" id="IPR008536">
    <property type="entry name" value="DUF818"/>
</dbReference>
<keyword evidence="3" id="KW-1185">Reference proteome</keyword>